<keyword evidence="1" id="KW-1133">Transmembrane helix</keyword>
<comment type="caution">
    <text evidence="2">The sequence shown here is derived from an EMBL/GenBank/DDBJ whole genome shotgun (WGS) entry which is preliminary data.</text>
</comment>
<accession>A0A0G0QRC4</accession>
<name>A0A0G0QRC4_9BACT</name>
<evidence type="ECO:0000256" key="1">
    <source>
        <dbReference type="SAM" id="Phobius"/>
    </source>
</evidence>
<keyword evidence="1" id="KW-0472">Membrane</keyword>
<evidence type="ECO:0000313" key="3">
    <source>
        <dbReference type="Proteomes" id="UP000034687"/>
    </source>
</evidence>
<evidence type="ECO:0000313" key="2">
    <source>
        <dbReference type="EMBL" id="KKR39916.1"/>
    </source>
</evidence>
<organism evidence="2 3">
    <name type="scientific">Candidatus Woesebacteria bacterium GW2011_GWB1_40_101</name>
    <dbReference type="NCBI Taxonomy" id="1618575"/>
    <lineage>
        <taxon>Bacteria</taxon>
        <taxon>Candidatus Woeseibacteriota</taxon>
    </lineage>
</organism>
<keyword evidence="1" id="KW-0812">Transmembrane</keyword>
<dbReference type="EMBL" id="LBXW01000001">
    <property type="protein sequence ID" value="KKR39916.1"/>
    <property type="molecule type" value="Genomic_DNA"/>
</dbReference>
<sequence>MKKGQSLFEVVVALAIVTLIVVAIITLAASSIKNSSFARNKETAARYSQEAAEWLRGQRDNDWAIFASHAVVSPGLTWCLSSLVWPGTTGPCSESSYIGDTFFTREVVVSYPDPLNLNNVQVDVATYWTDSSGDHEVKTSTFFANWKVE</sequence>
<dbReference type="AlphaFoldDB" id="A0A0G0QRC4"/>
<dbReference type="Proteomes" id="UP000034687">
    <property type="component" value="Unassembled WGS sequence"/>
</dbReference>
<proteinExistence type="predicted"/>
<protein>
    <submittedName>
        <fullName evidence="2">Uncharacterized protein</fullName>
    </submittedName>
</protein>
<gene>
    <name evidence="2" type="ORF">UT72_C0001G0018</name>
</gene>
<feature type="transmembrane region" description="Helical" evidence="1">
    <location>
        <begin position="7"/>
        <end position="29"/>
    </location>
</feature>
<reference evidence="2 3" key="1">
    <citation type="journal article" date="2015" name="Nature">
        <title>rRNA introns, odd ribosomes, and small enigmatic genomes across a large radiation of phyla.</title>
        <authorList>
            <person name="Brown C.T."/>
            <person name="Hug L.A."/>
            <person name="Thomas B.C."/>
            <person name="Sharon I."/>
            <person name="Castelle C.J."/>
            <person name="Singh A."/>
            <person name="Wilkins M.J."/>
            <person name="Williams K.H."/>
            <person name="Banfield J.F."/>
        </authorList>
    </citation>
    <scope>NUCLEOTIDE SEQUENCE [LARGE SCALE GENOMIC DNA]</scope>
</reference>